<reference evidence="1" key="1">
    <citation type="submission" date="2013-05" db="EMBL/GenBank/DDBJ databases">
        <authorList>
            <person name="Harkins D.M."/>
            <person name="Durkin A.S."/>
            <person name="Brinkac L.M."/>
            <person name="Haft D.H."/>
            <person name="Selengut J.D."/>
            <person name="Sanka R."/>
            <person name="DePew J."/>
            <person name="Purushe J."/>
            <person name="Hartskeerl R.A."/>
            <person name="Ahmed A."/>
            <person name="van der Linden H."/>
            <person name="Goris M.G.A."/>
            <person name="Vinetz J.M."/>
            <person name="Sutton G.G."/>
            <person name="Nierman W.C."/>
            <person name="Fouts D.E."/>
        </authorList>
    </citation>
    <scope>NUCLEOTIDE SEQUENCE [LARGE SCALE GENOMIC DNA]</scope>
    <source>
        <strain evidence="1">L 60</strain>
    </source>
</reference>
<dbReference type="RefSeq" id="WP_010577337.1">
    <property type="nucleotide sequence ID" value="NZ_AHMT02000001.1"/>
</dbReference>
<comment type="caution">
    <text evidence="1">The sequence shown here is derived from an EMBL/GenBank/DDBJ whole genome shotgun (WGS) entry which is preliminary data.</text>
</comment>
<name>V6I415_9LEPT</name>
<keyword evidence="2" id="KW-1185">Reference proteome</keyword>
<gene>
    <name evidence="1" type="ORF">LEP1GSC062_2224</name>
</gene>
<organism evidence="1 2">
    <name type="scientific">Leptospira alexanderi serovar Manhao 3 str. L 60</name>
    <dbReference type="NCBI Taxonomy" id="1049759"/>
    <lineage>
        <taxon>Bacteria</taxon>
        <taxon>Pseudomonadati</taxon>
        <taxon>Spirochaetota</taxon>
        <taxon>Spirochaetia</taxon>
        <taxon>Leptospirales</taxon>
        <taxon>Leptospiraceae</taxon>
        <taxon>Leptospira</taxon>
    </lineage>
</organism>
<dbReference type="Proteomes" id="UP000018747">
    <property type="component" value="Unassembled WGS sequence"/>
</dbReference>
<evidence type="ECO:0000313" key="1">
    <source>
        <dbReference type="EMBL" id="EQA64791.1"/>
    </source>
</evidence>
<accession>V6I415</accession>
<protein>
    <submittedName>
        <fullName evidence="1">Uncharacterized protein</fullName>
    </submittedName>
</protein>
<dbReference type="STRING" id="100053.GCA_002009845_00300"/>
<proteinExistence type="predicted"/>
<sequence>MKVTHSCLEFDSIDDLIDFTREFETGSMIRFLSPIEDNSGNVLVKEEVQIKESTLARLKDIKGQYTPKFDVKLNKELVEQIQNILSVKIVDQLKDTDMRFLKFMYENAVYNYKGIIRNSLLSKKTVLTLLKVYKQNLNFFKYISELGLLTLGIVMIPDTMKFRLLRRYAFTAGVLMDVPRIGVDRFIKLPFDDNEKVRIAHKCSDVLQKLDLIGFTYGAISSHMPLGMMDNPEKLISIDKGAESESIDETFLDDIVSNDGESDSKEDRSKEDAIPEKSFDLFQALLTDALKLARYIANVSHNASDKDYVMEELVYYIAYNTSKKYFDELLANPLVSTFKEFEVNVKRLRKIAEVEMKCVYPPSAWAYPKPKSSQVLCKNKVWDCPNIVMGWDIHVITAQEAFGWVGTSLPIDNYPKCKLEEELDVIITEPEKPKKSKLT</sequence>
<dbReference type="OrthoDB" id="340911at2"/>
<evidence type="ECO:0000313" key="2">
    <source>
        <dbReference type="Proteomes" id="UP000018747"/>
    </source>
</evidence>
<dbReference type="AlphaFoldDB" id="V6I415"/>
<dbReference type="EMBL" id="AHMT02000001">
    <property type="protein sequence ID" value="EQA64791.1"/>
    <property type="molecule type" value="Genomic_DNA"/>
</dbReference>